<organism evidence="4 5">
    <name type="scientific">Cupriavidus gilardii J11</name>
    <dbReference type="NCBI Taxonomy" id="936133"/>
    <lineage>
        <taxon>Bacteria</taxon>
        <taxon>Pseudomonadati</taxon>
        <taxon>Pseudomonadota</taxon>
        <taxon>Betaproteobacteria</taxon>
        <taxon>Burkholderiales</taxon>
        <taxon>Burkholderiaceae</taxon>
        <taxon>Cupriavidus</taxon>
    </lineage>
</organism>
<evidence type="ECO:0000256" key="1">
    <source>
        <dbReference type="ARBA" id="ARBA00010634"/>
    </source>
</evidence>
<dbReference type="PRINTS" id="PR01805">
    <property type="entry name" value="VACJLIPOPROT"/>
</dbReference>
<comment type="similarity">
    <text evidence="1">Belongs to the MlaA family.</text>
</comment>
<keyword evidence="5" id="KW-1185">Reference proteome</keyword>
<evidence type="ECO:0000256" key="3">
    <source>
        <dbReference type="SAM" id="MobiDB-lite"/>
    </source>
</evidence>
<protein>
    <submittedName>
        <fullName evidence="4">Phospholipid-binding lipoprotein MlaA</fullName>
    </submittedName>
</protein>
<dbReference type="GO" id="GO:0120010">
    <property type="term" value="P:intermembrane phospholipid transfer"/>
    <property type="evidence" value="ECO:0007669"/>
    <property type="project" value="TreeGrafter"/>
</dbReference>
<dbReference type="Proteomes" id="UP000318141">
    <property type="component" value="Unassembled WGS sequence"/>
</dbReference>
<dbReference type="OrthoDB" id="9785326at2"/>
<feature type="region of interest" description="Disordered" evidence="3">
    <location>
        <begin position="233"/>
        <end position="281"/>
    </location>
</feature>
<keyword evidence="4" id="KW-0449">Lipoprotein</keyword>
<accession>A0A562BE69</accession>
<evidence type="ECO:0000313" key="5">
    <source>
        <dbReference type="Proteomes" id="UP000318141"/>
    </source>
</evidence>
<dbReference type="EMBL" id="VLJN01000024">
    <property type="protein sequence ID" value="TWG83485.1"/>
    <property type="molecule type" value="Genomic_DNA"/>
</dbReference>
<name>A0A562BE69_9BURK</name>
<evidence type="ECO:0000313" key="4">
    <source>
        <dbReference type="EMBL" id="TWG83485.1"/>
    </source>
</evidence>
<sequence length="281" mass="30163">MKGAGGLFHKHNEKHKRWLAIVAAAVLTGCATGPTADPRDPLEPFNREVDKINQDFDKGVMRPIAELYSDYVPSPIRTAVSNVFSNVSDVYSALNNLLQGKPTRAAEDTMRVAMNTVLGLGGLIDIATPAGLPKYKEDFGQTLGVWGVPSGPYLVLPLFGPSTVRDTGGMLVDRQADPTAYIYPVSLRNAALGVRVVSARAQLLGASTLLEEAALDRYAFMRDGYLQRRQYLIYDGNPPDDRDESTDESASPAEATENLPGQTMPVPPVAPAPGGGLRLGL</sequence>
<comment type="caution">
    <text evidence="4">The sequence shown here is derived from an EMBL/GenBank/DDBJ whole genome shotgun (WGS) entry which is preliminary data.</text>
</comment>
<dbReference type="PROSITE" id="PS51257">
    <property type="entry name" value="PROKAR_LIPOPROTEIN"/>
    <property type="match status" value="1"/>
</dbReference>
<proteinExistence type="inferred from homology"/>
<keyword evidence="2" id="KW-0732">Signal</keyword>
<dbReference type="PANTHER" id="PTHR30035:SF3">
    <property type="entry name" value="INTERMEMBRANE PHOSPHOLIPID TRANSPORT SYSTEM LIPOPROTEIN MLAA"/>
    <property type="match status" value="1"/>
</dbReference>
<evidence type="ECO:0000256" key="2">
    <source>
        <dbReference type="ARBA" id="ARBA00022729"/>
    </source>
</evidence>
<dbReference type="Pfam" id="PF04333">
    <property type="entry name" value="MlaA"/>
    <property type="match status" value="1"/>
</dbReference>
<dbReference type="PANTHER" id="PTHR30035">
    <property type="entry name" value="LIPOPROTEIN VACJ-RELATED"/>
    <property type="match status" value="1"/>
</dbReference>
<reference evidence="4 5" key="1">
    <citation type="submission" date="2019-07" db="EMBL/GenBank/DDBJ databases">
        <title>Genome sequencing of lignin-degrading bacterial isolates.</title>
        <authorList>
            <person name="Gladden J."/>
        </authorList>
    </citation>
    <scope>NUCLEOTIDE SEQUENCE [LARGE SCALE GENOMIC DNA]</scope>
    <source>
        <strain evidence="4 5">J11</strain>
    </source>
</reference>
<gene>
    <name evidence="4" type="ORF">L602_003000000580</name>
</gene>
<dbReference type="GO" id="GO:0016020">
    <property type="term" value="C:membrane"/>
    <property type="evidence" value="ECO:0007669"/>
    <property type="project" value="InterPro"/>
</dbReference>
<dbReference type="InterPro" id="IPR007428">
    <property type="entry name" value="MlaA"/>
</dbReference>
<dbReference type="AlphaFoldDB" id="A0A562BE69"/>